<comment type="similarity">
    <text evidence="1">Belongs to the RutC family.</text>
</comment>
<dbReference type="CDD" id="cd06151">
    <property type="entry name" value="YjgF_YER057c_UK114_like_3"/>
    <property type="match status" value="1"/>
</dbReference>
<dbReference type="EMBL" id="SRLE01000009">
    <property type="protein sequence ID" value="TGD72563.1"/>
    <property type="molecule type" value="Genomic_DNA"/>
</dbReference>
<organism evidence="3 4">
    <name type="scientific">Mangrovimicrobium sediminis</name>
    <dbReference type="NCBI Taxonomy" id="2562682"/>
    <lineage>
        <taxon>Bacteria</taxon>
        <taxon>Pseudomonadati</taxon>
        <taxon>Pseudomonadota</taxon>
        <taxon>Gammaproteobacteria</taxon>
        <taxon>Cellvibrionales</taxon>
        <taxon>Halieaceae</taxon>
        <taxon>Mangrovimicrobium</taxon>
    </lineage>
</organism>
<dbReference type="PANTHER" id="PTHR11803:SF59">
    <property type="entry name" value="ENDORIBONUCLEASE"/>
    <property type="match status" value="1"/>
</dbReference>
<dbReference type="InterPro" id="IPR006175">
    <property type="entry name" value="YjgF/YER057c/UK114"/>
</dbReference>
<accession>A0A4Z0LYV3</accession>
<gene>
    <name evidence="3" type="ORF">E4634_13640</name>
</gene>
<comment type="caution">
    <text evidence="3">The sequence shown here is derived from an EMBL/GenBank/DDBJ whole genome shotgun (WGS) entry which is preliminary data.</text>
</comment>
<dbReference type="AlphaFoldDB" id="A0A4Z0LYV3"/>
<evidence type="ECO:0000313" key="4">
    <source>
        <dbReference type="Proteomes" id="UP000298050"/>
    </source>
</evidence>
<evidence type="ECO:0008006" key="5">
    <source>
        <dbReference type="Google" id="ProtNLM"/>
    </source>
</evidence>
<keyword evidence="2" id="KW-0732">Signal</keyword>
<reference evidence="3 4" key="1">
    <citation type="submission" date="2019-04" db="EMBL/GenBank/DDBJ databases">
        <title>Taxonomy of novel Haliea sp. from mangrove soil of West Coast of India.</title>
        <authorList>
            <person name="Verma A."/>
            <person name="Kumar P."/>
            <person name="Krishnamurthi S."/>
        </authorList>
    </citation>
    <scope>NUCLEOTIDE SEQUENCE [LARGE SCALE GENOMIC DNA]</scope>
    <source>
        <strain evidence="3 4">SAOS-164</strain>
    </source>
</reference>
<evidence type="ECO:0000313" key="3">
    <source>
        <dbReference type="EMBL" id="TGD72563.1"/>
    </source>
</evidence>
<feature type="chain" id="PRO_5021417722" description="RidA family protein" evidence="2">
    <location>
        <begin position="22"/>
        <end position="164"/>
    </location>
</feature>
<dbReference type="SUPFAM" id="SSF55298">
    <property type="entry name" value="YjgF-like"/>
    <property type="match status" value="1"/>
</dbReference>
<dbReference type="OrthoDB" id="9803101at2"/>
<sequence length="164" mass="17138">MKHALSASLLAITVCAAASYAAEVTRYPLPDNSTFPIAAAVEVPGNAVVYESGKVPAPRDPTAKGDPAAFWGNTEEQTDSVLGRIEASLKAKGLDMGDVVKMTVFLVGDPAMGGKMDFAGFMKSYSRHFGTEAQPNLPARSAVQVAGLVAEGMLVEIEVIAVRP</sequence>
<dbReference type="Gene3D" id="3.30.1330.40">
    <property type="entry name" value="RutC-like"/>
    <property type="match status" value="1"/>
</dbReference>
<dbReference type="PANTHER" id="PTHR11803">
    <property type="entry name" value="2-IMINOBUTANOATE/2-IMINOPROPANOATE DEAMINASE RIDA"/>
    <property type="match status" value="1"/>
</dbReference>
<proteinExistence type="inferred from homology"/>
<dbReference type="RefSeq" id="WP_135444796.1">
    <property type="nucleotide sequence ID" value="NZ_SRLE01000009.1"/>
</dbReference>
<dbReference type="GO" id="GO:0005829">
    <property type="term" value="C:cytosol"/>
    <property type="evidence" value="ECO:0007669"/>
    <property type="project" value="TreeGrafter"/>
</dbReference>
<dbReference type="InterPro" id="IPR019897">
    <property type="entry name" value="RidA_CS"/>
</dbReference>
<dbReference type="Proteomes" id="UP000298050">
    <property type="component" value="Unassembled WGS sequence"/>
</dbReference>
<evidence type="ECO:0000256" key="1">
    <source>
        <dbReference type="ARBA" id="ARBA00010552"/>
    </source>
</evidence>
<dbReference type="InterPro" id="IPR035959">
    <property type="entry name" value="RutC-like_sf"/>
</dbReference>
<keyword evidence="4" id="KW-1185">Reference proteome</keyword>
<evidence type="ECO:0000256" key="2">
    <source>
        <dbReference type="SAM" id="SignalP"/>
    </source>
</evidence>
<dbReference type="Pfam" id="PF01042">
    <property type="entry name" value="Ribonuc_L-PSP"/>
    <property type="match status" value="1"/>
</dbReference>
<feature type="signal peptide" evidence="2">
    <location>
        <begin position="1"/>
        <end position="21"/>
    </location>
</feature>
<protein>
    <recommendedName>
        <fullName evidence="5">RidA family protein</fullName>
    </recommendedName>
</protein>
<name>A0A4Z0LYV3_9GAMM</name>
<dbReference type="PROSITE" id="PS01094">
    <property type="entry name" value="UPF0076"/>
    <property type="match status" value="1"/>
</dbReference>
<dbReference type="GO" id="GO:0019239">
    <property type="term" value="F:deaminase activity"/>
    <property type="evidence" value="ECO:0007669"/>
    <property type="project" value="TreeGrafter"/>
</dbReference>